<reference evidence="2 3" key="1">
    <citation type="submission" date="2018-11" db="EMBL/GenBank/DDBJ databases">
        <authorList>
            <consortium name="Pathogen Informatics"/>
        </authorList>
    </citation>
    <scope>NUCLEOTIDE SEQUENCE [LARGE SCALE GENOMIC DNA]</scope>
</reference>
<dbReference type="EMBL" id="UZAH01041507">
    <property type="protein sequence ID" value="VDP60297.1"/>
    <property type="molecule type" value="Genomic_DNA"/>
</dbReference>
<dbReference type="OrthoDB" id="10059069at2759"/>
<gene>
    <name evidence="2" type="ORF">HPBE_LOCUS26982</name>
</gene>
<dbReference type="SMART" id="SM00588">
    <property type="entry name" value="NEUZ"/>
    <property type="match status" value="1"/>
</dbReference>
<dbReference type="Proteomes" id="UP000050761">
    <property type="component" value="Unassembled WGS sequence"/>
</dbReference>
<dbReference type="PANTHER" id="PTHR12429:SF8">
    <property type="entry name" value="NEURALIZED-LIKE PROTEIN 2"/>
    <property type="match status" value="1"/>
</dbReference>
<organism evidence="3 4">
    <name type="scientific">Heligmosomoides polygyrus</name>
    <name type="common">Parasitic roundworm</name>
    <dbReference type="NCBI Taxonomy" id="6339"/>
    <lineage>
        <taxon>Eukaryota</taxon>
        <taxon>Metazoa</taxon>
        <taxon>Ecdysozoa</taxon>
        <taxon>Nematoda</taxon>
        <taxon>Chromadorea</taxon>
        <taxon>Rhabditida</taxon>
        <taxon>Rhabditina</taxon>
        <taxon>Rhabditomorpha</taxon>
        <taxon>Strongyloidea</taxon>
        <taxon>Heligmosomidae</taxon>
        <taxon>Heligmosomoides</taxon>
    </lineage>
</organism>
<evidence type="ECO:0000313" key="2">
    <source>
        <dbReference type="EMBL" id="VDP60297.1"/>
    </source>
</evidence>
<evidence type="ECO:0000313" key="3">
    <source>
        <dbReference type="Proteomes" id="UP000050761"/>
    </source>
</evidence>
<dbReference type="InterPro" id="IPR037962">
    <property type="entry name" value="Neuralized"/>
</dbReference>
<dbReference type="Pfam" id="PF07177">
    <property type="entry name" value="Neuralized"/>
    <property type="match status" value="1"/>
</dbReference>
<dbReference type="PROSITE" id="PS51065">
    <property type="entry name" value="NHR"/>
    <property type="match status" value="1"/>
</dbReference>
<dbReference type="Gene3D" id="2.60.120.920">
    <property type="match status" value="1"/>
</dbReference>
<sequence>MEPSTSREESLLAGTPVLFHPFHGENIELLEHRRRALRRVSFEKGVVFSERALLEGECFFVSIEGVEGGWSGHLRIGLTTVDPETRPSIMSLDSNSWLFSISPFIVPFQSPLTRSLPTEKGSLIGVYYEKSIGTPRIHVVLNDFDICPNFGPVPTDQPFFAVVDVFGSTKEVCYYLPLLERNIRSFYFHPCISLAVLGGSGGAHFASGEHTH</sequence>
<accession>A0A183GWB3</accession>
<keyword evidence="3" id="KW-1185">Reference proteome</keyword>
<accession>A0A3P8E8A3</accession>
<dbReference type="GO" id="GO:0061630">
    <property type="term" value="F:ubiquitin protein ligase activity"/>
    <property type="evidence" value="ECO:0007669"/>
    <property type="project" value="TreeGrafter"/>
</dbReference>
<proteinExistence type="predicted"/>
<name>A0A183GWB3_HELPZ</name>
<dbReference type="InterPro" id="IPR006573">
    <property type="entry name" value="NHR_dom"/>
</dbReference>
<dbReference type="InterPro" id="IPR043136">
    <property type="entry name" value="B30.2/SPRY_sf"/>
</dbReference>
<dbReference type="WBParaSite" id="HPBE_0002698301-mRNA-1">
    <property type="protein sequence ID" value="HPBE_0002698301-mRNA-1"/>
    <property type="gene ID" value="HPBE_0002698301"/>
</dbReference>
<dbReference type="AlphaFoldDB" id="A0A183GWB3"/>
<evidence type="ECO:0000259" key="1">
    <source>
        <dbReference type="PROSITE" id="PS51065"/>
    </source>
</evidence>
<protein>
    <submittedName>
        <fullName evidence="4">NHR domain-containing protein</fullName>
    </submittedName>
</protein>
<feature type="domain" description="NHR" evidence="1">
    <location>
        <begin position="16"/>
        <end position="177"/>
    </location>
</feature>
<evidence type="ECO:0000313" key="4">
    <source>
        <dbReference type="WBParaSite" id="HPBE_0002698301-mRNA-1"/>
    </source>
</evidence>
<dbReference type="PANTHER" id="PTHR12429">
    <property type="entry name" value="NEURALIZED"/>
    <property type="match status" value="1"/>
</dbReference>
<reference evidence="4" key="2">
    <citation type="submission" date="2019-09" db="UniProtKB">
        <authorList>
            <consortium name="WormBaseParasite"/>
        </authorList>
    </citation>
    <scope>IDENTIFICATION</scope>
</reference>